<name>A0A1M5HCA7_9ACTN</name>
<reference evidence="6 7" key="1">
    <citation type="submission" date="2016-11" db="EMBL/GenBank/DDBJ databases">
        <authorList>
            <person name="Jaros S."/>
            <person name="Januszkiewicz K."/>
            <person name="Wedrychowicz H."/>
        </authorList>
    </citation>
    <scope>NUCLEOTIDE SEQUENCE [LARGE SCALE GENOMIC DNA]</scope>
    <source>
        <strain evidence="6 7">DSM 45627</strain>
    </source>
</reference>
<protein>
    <submittedName>
        <fullName evidence="6">PIN domain-containing protein</fullName>
    </submittedName>
</protein>
<gene>
    <name evidence="6" type="ORF">SAMN05443575_1467</name>
</gene>
<feature type="domain" description="PIN" evidence="5">
    <location>
        <begin position="123"/>
        <end position="277"/>
    </location>
</feature>
<evidence type="ECO:0000259" key="5">
    <source>
        <dbReference type="Pfam" id="PF13638"/>
    </source>
</evidence>
<keyword evidence="4" id="KW-0460">Magnesium</keyword>
<dbReference type="Proteomes" id="UP000186132">
    <property type="component" value="Unassembled WGS sequence"/>
</dbReference>
<accession>A0A1M5HCA7</accession>
<dbReference type="Pfam" id="PF13638">
    <property type="entry name" value="PIN_4"/>
    <property type="match status" value="1"/>
</dbReference>
<dbReference type="InterPro" id="IPR002716">
    <property type="entry name" value="PIN_dom"/>
</dbReference>
<dbReference type="GO" id="GO:0004518">
    <property type="term" value="F:nuclease activity"/>
    <property type="evidence" value="ECO:0007669"/>
    <property type="project" value="UniProtKB-KW"/>
</dbReference>
<dbReference type="GO" id="GO:0046872">
    <property type="term" value="F:metal ion binding"/>
    <property type="evidence" value="ECO:0007669"/>
    <property type="project" value="UniProtKB-KW"/>
</dbReference>
<sequence length="286" mass="32796">MMVEPRRGVPASLLEEKLRYVHNSAQNAFNGNSDVHAQVEQYLSWAAEAERQLRPVMAVENLDRVLLTRRYWATHANPSYSPANVRAVQEEVRTRERLFEEMAKAVLDERRRWASAEPEVAFVVADTNVHLHHPSAWEAIHWRAVVGWQNRSRALIRLVLPMLVVDELDNAKWKNNDKIRSRARTTLKKIYGEFGSDPTTTWEMRAADLDFGAVRANLLVDEPTHQRLERADDELVDRALMLSDFMEQSVMGNRLVYFVSYDTGAALRARSAGLRVCHLVHGEDGN</sequence>
<evidence type="ECO:0000313" key="6">
    <source>
        <dbReference type="EMBL" id="SHG13442.1"/>
    </source>
</evidence>
<evidence type="ECO:0000256" key="2">
    <source>
        <dbReference type="ARBA" id="ARBA00022723"/>
    </source>
</evidence>
<evidence type="ECO:0000313" key="7">
    <source>
        <dbReference type="Proteomes" id="UP000186132"/>
    </source>
</evidence>
<dbReference type="AlphaFoldDB" id="A0A1M5HCA7"/>
<evidence type="ECO:0000256" key="4">
    <source>
        <dbReference type="ARBA" id="ARBA00022842"/>
    </source>
</evidence>
<evidence type="ECO:0000256" key="3">
    <source>
        <dbReference type="ARBA" id="ARBA00022801"/>
    </source>
</evidence>
<dbReference type="GO" id="GO:0016787">
    <property type="term" value="F:hydrolase activity"/>
    <property type="evidence" value="ECO:0007669"/>
    <property type="project" value="UniProtKB-KW"/>
</dbReference>
<dbReference type="Gene3D" id="3.40.50.1010">
    <property type="entry name" value="5'-nuclease"/>
    <property type="match status" value="1"/>
</dbReference>
<keyword evidence="3" id="KW-0378">Hydrolase</keyword>
<evidence type="ECO:0000256" key="1">
    <source>
        <dbReference type="ARBA" id="ARBA00022722"/>
    </source>
</evidence>
<keyword evidence="1" id="KW-0540">Nuclease</keyword>
<proteinExistence type="predicted"/>
<keyword evidence="7" id="KW-1185">Reference proteome</keyword>
<keyword evidence="2" id="KW-0479">Metal-binding</keyword>
<dbReference type="EMBL" id="FQVU01000002">
    <property type="protein sequence ID" value="SHG13442.1"/>
    <property type="molecule type" value="Genomic_DNA"/>
</dbReference>
<organism evidence="6 7">
    <name type="scientific">Jatrophihabitans endophyticus</name>
    <dbReference type="NCBI Taxonomy" id="1206085"/>
    <lineage>
        <taxon>Bacteria</taxon>
        <taxon>Bacillati</taxon>
        <taxon>Actinomycetota</taxon>
        <taxon>Actinomycetes</taxon>
        <taxon>Jatrophihabitantales</taxon>
        <taxon>Jatrophihabitantaceae</taxon>
        <taxon>Jatrophihabitans</taxon>
    </lineage>
</organism>